<evidence type="ECO:0000256" key="1">
    <source>
        <dbReference type="SAM" id="Phobius"/>
    </source>
</evidence>
<dbReference type="RefSeq" id="WP_088972617.1">
    <property type="nucleotide sequence ID" value="NZ_JBHLYF010000002.1"/>
</dbReference>
<evidence type="ECO:0000313" key="3">
    <source>
        <dbReference type="Proteomes" id="UP000198210"/>
    </source>
</evidence>
<dbReference type="EMBL" id="LT607751">
    <property type="protein sequence ID" value="SCG73129.1"/>
    <property type="molecule type" value="Genomic_DNA"/>
</dbReference>
<name>A0A1C5JSB2_9ACTN</name>
<accession>A0A1C5JSB2</accession>
<protein>
    <submittedName>
        <fullName evidence="2">Uncharacterized protein</fullName>
    </submittedName>
</protein>
<keyword evidence="1" id="KW-0472">Membrane</keyword>
<proteinExistence type="predicted"/>
<keyword evidence="3" id="KW-1185">Reference proteome</keyword>
<dbReference type="Proteomes" id="UP000198210">
    <property type="component" value="Chromosome I"/>
</dbReference>
<keyword evidence="1" id="KW-1133">Transmembrane helix</keyword>
<gene>
    <name evidence="2" type="ORF">GA0074704_4863</name>
</gene>
<organism evidence="2 3">
    <name type="scientific">Micromonospora siamensis</name>
    <dbReference type="NCBI Taxonomy" id="299152"/>
    <lineage>
        <taxon>Bacteria</taxon>
        <taxon>Bacillati</taxon>
        <taxon>Actinomycetota</taxon>
        <taxon>Actinomycetes</taxon>
        <taxon>Micromonosporales</taxon>
        <taxon>Micromonosporaceae</taxon>
        <taxon>Micromonospora</taxon>
    </lineage>
</organism>
<feature type="transmembrane region" description="Helical" evidence="1">
    <location>
        <begin position="72"/>
        <end position="91"/>
    </location>
</feature>
<evidence type="ECO:0000313" key="2">
    <source>
        <dbReference type="EMBL" id="SCG73129.1"/>
    </source>
</evidence>
<reference evidence="2 3" key="1">
    <citation type="submission" date="2016-06" db="EMBL/GenBank/DDBJ databases">
        <authorList>
            <person name="Kjaerup R.B."/>
            <person name="Dalgaard T.S."/>
            <person name="Juul-Madsen H.R."/>
        </authorList>
    </citation>
    <scope>NUCLEOTIDE SEQUENCE [LARGE SCALE GENOMIC DNA]</scope>
    <source>
        <strain evidence="2 3">DSM 45097</strain>
    </source>
</reference>
<dbReference type="AlphaFoldDB" id="A0A1C5JSB2"/>
<keyword evidence="1" id="KW-0812">Transmembrane</keyword>
<sequence>MAGWRFVAAVVMSLAMGLLGVALAANLRGVTEWHMRRSMATAGVLRRVPPRRWLAQAGYDERLARFVLLERAMGGIFAAVGVLFLVTLVYGRRSGEPMPSSR</sequence>